<evidence type="ECO:0000313" key="6">
    <source>
        <dbReference type="Proteomes" id="UP001190700"/>
    </source>
</evidence>
<evidence type="ECO:0000313" key="5">
    <source>
        <dbReference type="EMBL" id="KAK3266534.1"/>
    </source>
</evidence>
<proteinExistence type="predicted"/>
<dbReference type="InterPro" id="IPR043519">
    <property type="entry name" value="NT_sf"/>
</dbReference>
<feature type="region of interest" description="Disordered" evidence="3">
    <location>
        <begin position="238"/>
        <end position="308"/>
    </location>
</feature>
<name>A0AAE0FV16_9CHLO</name>
<evidence type="ECO:0000256" key="3">
    <source>
        <dbReference type="SAM" id="MobiDB-lite"/>
    </source>
</evidence>
<gene>
    <name evidence="5" type="ORF">CYMTET_24848</name>
</gene>
<dbReference type="CDD" id="cd05402">
    <property type="entry name" value="NT_PAP_TUTase"/>
    <property type="match status" value="1"/>
</dbReference>
<dbReference type="GO" id="GO:0031499">
    <property type="term" value="C:TRAMP complex"/>
    <property type="evidence" value="ECO:0007669"/>
    <property type="project" value="TreeGrafter"/>
</dbReference>
<keyword evidence="2" id="KW-0460">Magnesium</keyword>
<evidence type="ECO:0000256" key="2">
    <source>
        <dbReference type="ARBA" id="ARBA00022842"/>
    </source>
</evidence>
<dbReference type="GO" id="GO:0043634">
    <property type="term" value="P:polyadenylation-dependent ncRNA catabolic process"/>
    <property type="evidence" value="ECO:0007669"/>
    <property type="project" value="TreeGrafter"/>
</dbReference>
<feature type="domain" description="PAP-associated" evidence="4">
    <location>
        <begin position="138"/>
        <end position="191"/>
    </location>
</feature>
<dbReference type="InterPro" id="IPR045862">
    <property type="entry name" value="Trf4-like"/>
</dbReference>
<dbReference type="SUPFAM" id="SSF81301">
    <property type="entry name" value="Nucleotidyltransferase"/>
    <property type="match status" value="1"/>
</dbReference>
<dbReference type="EMBL" id="LGRX02012998">
    <property type="protein sequence ID" value="KAK3266534.1"/>
    <property type="molecule type" value="Genomic_DNA"/>
</dbReference>
<dbReference type="Gene3D" id="1.10.1410.10">
    <property type="match status" value="1"/>
</dbReference>
<reference evidence="5 6" key="1">
    <citation type="journal article" date="2015" name="Genome Biol. Evol.">
        <title>Comparative Genomics of a Bacterivorous Green Alga Reveals Evolutionary Causalities and Consequences of Phago-Mixotrophic Mode of Nutrition.</title>
        <authorList>
            <person name="Burns J.A."/>
            <person name="Paasch A."/>
            <person name="Narechania A."/>
            <person name="Kim E."/>
        </authorList>
    </citation>
    <scope>NUCLEOTIDE SEQUENCE [LARGE SCALE GENOMIC DNA]</scope>
    <source>
        <strain evidence="5 6">PLY_AMNH</strain>
    </source>
</reference>
<evidence type="ECO:0000256" key="1">
    <source>
        <dbReference type="ARBA" id="ARBA00022723"/>
    </source>
</evidence>
<dbReference type="GO" id="GO:0031123">
    <property type="term" value="P:RNA 3'-end processing"/>
    <property type="evidence" value="ECO:0007669"/>
    <property type="project" value="TreeGrafter"/>
</dbReference>
<organism evidence="5 6">
    <name type="scientific">Cymbomonas tetramitiformis</name>
    <dbReference type="NCBI Taxonomy" id="36881"/>
    <lineage>
        <taxon>Eukaryota</taxon>
        <taxon>Viridiplantae</taxon>
        <taxon>Chlorophyta</taxon>
        <taxon>Pyramimonadophyceae</taxon>
        <taxon>Pyramimonadales</taxon>
        <taxon>Pyramimonadaceae</taxon>
        <taxon>Cymbomonas</taxon>
    </lineage>
</organism>
<comment type="caution">
    <text evidence="5">The sequence shown here is derived from an EMBL/GenBank/DDBJ whole genome shotgun (WGS) entry which is preliminary data.</text>
</comment>
<dbReference type="Pfam" id="PF03828">
    <property type="entry name" value="PAP_assoc"/>
    <property type="match status" value="1"/>
</dbReference>
<dbReference type="PANTHER" id="PTHR23092">
    <property type="entry name" value="POLY(A) RNA POLYMERASE"/>
    <property type="match status" value="1"/>
</dbReference>
<protein>
    <recommendedName>
        <fullName evidence="4">PAP-associated domain-containing protein</fullName>
    </recommendedName>
</protein>
<dbReference type="GO" id="GO:0003729">
    <property type="term" value="F:mRNA binding"/>
    <property type="evidence" value="ECO:0007669"/>
    <property type="project" value="TreeGrafter"/>
</dbReference>
<dbReference type="PANTHER" id="PTHR23092:SF15">
    <property type="entry name" value="INACTIVE NON-CANONICAL POLY(A) RNA POLYMERASE PROTEIN TRF4-2-RELATED"/>
    <property type="match status" value="1"/>
</dbReference>
<dbReference type="SUPFAM" id="SSF81631">
    <property type="entry name" value="PAP/OAS1 substrate-binding domain"/>
    <property type="match status" value="1"/>
</dbReference>
<dbReference type="Proteomes" id="UP001190700">
    <property type="component" value="Unassembled WGS sequence"/>
</dbReference>
<dbReference type="AlphaFoldDB" id="A0AAE0FV16"/>
<evidence type="ECO:0000259" key="4">
    <source>
        <dbReference type="Pfam" id="PF03828"/>
    </source>
</evidence>
<dbReference type="InterPro" id="IPR002058">
    <property type="entry name" value="PAP_assoc"/>
</dbReference>
<keyword evidence="6" id="KW-1185">Reference proteome</keyword>
<accession>A0AAE0FV16</accession>
<keyword evidence="1" id="KW-0479">Metal-binding</keyword>
<dbReference type="GO" id="GO:0005730">
    <property type="term" value="C:nucleolus"/>
    <property type="evidence" value="ECO:0007669"/>
    <property type="project" value="TreeGrafter"/>
</dbReference>
<dbReference type="GO" id="GO:1990817">
    <property type="term" value="F:poly(A) RNA polymerase activity"/>
    <property type="evidence" value="ECO:0007669"/>
    <property type="project" value="InterPro"/>
</dbReference>
<sequence>MGVGSRVISGAQCAAGLSQRGARGEQALRQQGAVQSQKIMVIGHARVPIIKFKERSGFDCDISMGSVNGLITAKWIRAQMVQYPPLAPLCVILKRFLLSKYLNDTRGGGVGGFLLVNLVLGFLMHVAAEYGIAEWGDLGGLLHSFFVHYANFDYANKAVAAGRPERGGVIAKKELDNSARLGFLGAEDPQEAFRDIGGGSHRYADVRRAMCDAARQLAGPGGTGLHLGTVVGIPGFGGGSSDGVRQSETSPGALRGSAKKRRKQGAPPRGASRGNSAKKKTPERTVRGTRGTPRGSPKKSPAGRRARQ</sequence>
<dbReference type="GO" id="GO:0046872">
    <property type="term" value="F:metal ion binding"/>
    <property type="evidence" value="ECO:0007669"/>
    <property type="project" value="UniProtKB-KW"/>
</dbReference>